<name>A0A8H5BWF0_9AGAR</name>
<comment type="caution">
    <text evidence="3">The sequence shown here is derived from an EMBL/GenBank/DDBJ whole genome shotgun (WGS) entry which is preliminary data.</text>
</comment>
<evidence type="ECO:0000259" key="2">
    <source>
        <dbReference type="Pfam" id="PF20411"/>
    </source>
</evidence>
<accession>A0A8H5BWF0</accession>
<dbReference type="EMBL" id="JAACJJ010000002">
    <property type="protein sequence ID" value="KAF5329768.1"/>
    <property type="molecule type" value="Genomic_DNA"/>
</dbReference>
<dbReference type="OrthoDB" id="3176940at2759"/>
<keyword evidence="4" id="KW-1185">Reference proteome</keyword>
<evidence type="ECO:0000313" key="4">
    <source>
        <dbReference type="Proteomes" id="UP000567179"/>
    </source>
</evidence>
<feature type="region of interest" description="Disordered" evidence="1">
    <location>
        <begin position="115"/>
        <end position="148"/>
    </location>
</feature>
<proteinExistence type="predicted"/>
<feature type="domain" description="DUF6697" evidence="2">
    <location>
        <begin position="251"/>
        <end position="367"/>
    </location>
</feature>
<protein>
    <recommendedName>
        <fullName evidence="2">DUF6697 domain-containing protein</fullName>
    </recommendedName>
</protein>
<dbReference type="Pfam" id="PF20411">
    <property type="entry name" value="DUF6697"/>
    <property type="match status" value="1"/>
</dbReference>
<reference evidence="3 4" key="1">
    <citation type="journal article" date="2020" name="ISME J.">
        <title>Uncovering the hidden diversity of litter-decomposition mechanisms in mushroom-forming fungi.</title>
        <authorList>
            <person name="Floudas D."/>
            <person name="Bentzer J."/>
            <person name="Ahren D."/>
            <person name="Johansson T."/>
            <person name="Persson P."/>
            <person name="Tunlid A."/>
        </authorList>
    </citation>
    <scope>NUCLEOTIDE SEQUENCE [LARGE SCALE GENOMIC DNA]</scope>
    <source>
        <strain evidence="3 4">CBS 101986</strain>
    </source>
</reference>
<gene>
    <name evidence="3" type="ORF">D9619_009284</name>
</gene>
<sequence>MQQQPQIPPANRGTVTPPYIQEYSSDSDEDLDPNKAAFRPRREASIRARVVIANACGVKNMEQSSTVPSRRVKKDFGYGSGTHSVESFFKELEVDLKYDVKVETKPMAVVKKLDDEPSLTNGDLPVLGPGTSFSDAPPSPALAPTHPKKRAREVLDCVLLTSRKATPKRRKVDSPEDSASNVQDFAELDPMDSADEAEIFEAKMKKWKNDKVKKNEDRCLLPGTLRARIRPIGFDVQAQHITVDNVTREHMVTRQFMSETYGGSTQEVEPAIGELHRCDHSMRDFSYANTDYQPEAPEVPGAPGLWFSTEPGSDFGMRRVFTKIKDRTAKQDNRWLYVGQYDIRAANPSSITVAEWRAQPAAFHNCW</sequence>
<dbReference type="AlphaFoldDB" id="A0A8H5BWF0"/>
<dbReference type="Proteomes" id="UP000567179">
    <property type="component" value="Unassembled WGS sequence"/>
</dbReference>
<organism evidence="3 4">
    <name type="scientific">Psilocybe cf. subviscida</name>
    <dbReference type="NCBI Taxonomy" id="2480587"/>
    <lineage>
        <taxon>Eukaryota</taxon>
        <taxon>Fungi</taxon>
        <taxon>Dikarya</taxon>
        <taxon>Basidiomycota</taxon>
        <taxon>Agaricomycotina</taxon>
        <taxon>Agaricomycetes</taxon>
        <taxon>Agaricomycetidae</taxon>
        <taxon>Agaricales</taxon>
        <taxon>Agaricineae</taxon>
        <taxon>Strophariaceae</taxon>
        <taxon>Psilocybe</taxon>
    </lineage>
</organism>
<evidence type="ECO:0000313" key="3">
    <source>
        <dbReference type="EMBL" id="KAF5329768.1"/>
    </source>
</evidence>
<feature type="region of interest" description="Disordered" evidence="1">
    <location>
        <begin position="1"/>
        <end position="43"/>
    </location>
</feature>
<dbReference type="InterPro" id="IPR046520">
    <property type="entry name" value="DUF6697"/>
</dbReference>
<evidence type="ECO:0000256" key="1">
    <source>
        <dbReference type="SAM" id="MobiDB-lite"/>
    </source>
</evidence>